<protein>
    <recommendedName>
        <fullName evidence="1">N-acyl amino acid synthase FeeM catalytic core domain-containing protein</fullName>
    </recommendedName>
</protein>
<dbReference type="Gene3D" id="3.40.630.30">
    <property type="match status" value="1"/>
</dbReference>
<reference evidence="2 3" key="1">
    <citation type="journal article" date="2024" name="Chem. Sci.">
        <title>Discovery of a lagriamide polyketide by integrated genome mining, isotopic labeling, and untargeted metabolomics.</title>
        <authorList>
            <person name="Fergusson C.H."/>
            <person name="Saulog J."/>
            <person name="Paulo B.S."/>
            <person name="Wilson D.M."/>
            <person name="Liu D.Y."/>
            <person name="Morehouse N.J."/>
            <person name="Waterworth S."/>
            <person name="Barkei J."/>
            <person name="Gray C.A."/>
            <person name="Kwan J.C."/>
            <person name="Eustaquio A.S."/>
            <person name="Linington R.G."/>
        </authorList>
    </citation>
    <scope>NUCLEOTIDE SEQUENCE [LARGE SCALE GENOMIC DNA]</scope>
    <source>
        <strain evidence="2 3">RL17-338-BIF-B</strain>
    </source>
</reference>
<dbReference type="InterPro" id="IPR016181">
    <property type="entry name" value="Acyl_CoA_acyltransferase"/>
</dbReference>
<accession>A0ABV1LVC4</accession>
<organism evidence="2 3">
    <name type="scientific">Paraburkholderia acidicola</name>
    <dbReference type="NCBI Taxonomy" id="1912599"/>
    <lineage>
        <taxon>Bacteria</taxon>
        <taxon>Pseudomonadati</taxon>
        <taxon>Pseudomonadota</taxon>
        <taxon>Betaproteobacteria</taxon>
        <taxon>Burkholderiales</taxon>
        <taxon>Burkholderiaceae</taxon>
        <taxon>Paraburkholderia</taxon>
    </lineage>
</organism>
<evidence type="ECO:0000313" key="3">
    <source>
        <dbReference type="Proteomes" id="UP001469089"/>
    </source>
</evidence>
<dbReference type="EMBL" id="JAOALG010000002">
    <property type="protein sequence ID" value="MEQ5843280.1"/>
    <property type="molecule type" value="Genomic_DNA"/>
</dbReference>
<evidence type="ECO:0000313" key="2">
    <source>
        <dbReference type="EMBL" id="MEQ5843280.1"/>
    </source>
</evidence>
<gene>
    <name evidence="2" type="ORF">N0A02_27860</name>
</gene>
<keyword evidence="3" id="KW-1185">Reference proteome</keyword>
<dbReference type="Pfam" id="PF21926">
    <property type="entry name" value="FeeM"/>
    <property type="match status" value="1"/>
</dbReference>
<evidence type="ECO:0000259" key="1">
    <source>
        <dbReference type="Pfam" id="PF21926"/>
    </source>
</evidence>
<feature type="domain" description="N-acyl amino acid synthase FeeM catalytic core" evidence="1">
    <location>
        <begin position="54"/>
        <end position="192"/>
    </location>
</feature>
<proteinExistence type="predicted"/>
<comment type="caution">
    <text evidence="2">The sequence shown here is derived from an EMBL/GenBank/DDBJ whole genome shotgun (WGS) entry which is preliminary data.</text>
</comment>
<sequence length="255" mass="28650">MDRLNSAVIATQFLREHADSPDFPAQLPAVKQERLPFTIRIVADDNGLEKAVQMRRIAYRRHLPDFADKMTIESSDREPGTVVLLAESKLDGGPLGTMRIQSNELAPLALEQSVVLPDWLSGSRLVEATRLGVGGGAIGRMVKIALCKALFLYCERELIEWVVITARAPLDREYEAMLFADVFGKEEFLPMAHVGGVPHRVMTQQISTGKKRWEEARIPLYRFIVQTYHPDIDLNPVHLSFEAETVGCRRDSQIA</sequence>
<dbReference type="RefSeq" id="WP_349544960.1">
    <property type="nucleotide sequence ID" value="NZ_JAOALG010000002.1"/>
</dbReference>
<name>A0ABV1LVC4_9BURK</name>
<dbReference type="InterPro" id="IPR054597">
    <property type="entry name" value="FeeM_cat"/>
</dbReference>
<dbReference type="Proteomes" id="UP001469089">
    <property type="component" value="Unassembled WGS sequence"/>
</dbReference>
<dbReference type="SUPFAM" id="SSF55729">
    <property type="entry name" value="Acyl-CoA N-acyltransferases (Nat)"/>
    <property type="match status" value="1"/>
</dbReference>